<dbReference type="SMR" id="A0A2N5X2S7"/>
<dbReference type="PANTHER" id="PTHR42760:SF133">
    <property type="entry name" value="3-OXOACYL-[ACYL-CARRIER-PROTEIN] REDUCTASE"/>
    <property type="match status" value="1"/>
</dbReference>
<name>A0A2N5X2S7_9GAMM</name>
<gene>
    <name evidence="3" type="ORF">C0039_10830</name>
</gene>
<evidence type="ECO:0000256" key="2">
    <source>
        <dbReference type="ARBA" id="ARBA00023002"/>
    </source>
</evidence>
<organism evidence="3 4">
    <name type="scientific">Pseudohalioglobus lutimaris</name>
    <dbReference type="NCBI Taxonomy" id="1737061"/>
    <lineage>
        <taxon>Bacteria</taxon>
        <taxon>Pseudomonadati</taxon>
        <taxon>Pseudomonadota</taxon>
        <taxon>Gammaproteobacteria</taxon>
        <taxon>Cellvibrionales</taxon>
        <taxon>Halieaceae</taxon>
        <taxon>Pseudohalioglobus</taxon>
    </lineage>
</organism>
<dbReference type="PANTHER" id="PTHR42760">
    <property type="entry name" value="SHORT-CHAIN DEHYDROGENASES/REDUCTASES FAMILY MEMBER"/>
    <property type="match status" value="1"/>
</dbReference>
<evidence type="ECO:0000313" key="4">
    <source>
        <dbReference type="Proteomes" id="UP000235005"/>
    </source>
</evidence>
<dbReference type="GO" id="GO:0016616">
    <property type="term" value="F:oxidoreductase activity, acting on the CH-OH group of donors, NAD or NADP as acceptor"/>
    <property type="evidence" value="ECO:0007669"/>
    <property type="project" value="TreeGrafter"/>
</dbReference>
<comment type="caution">
    <text evidence="3">The sequence shown here is derived from an EMBL/GenBank/DDBJ whole genome shotgun (WGS) entry which is preliminary data.</text>
</comment>
<dbReference type="PRINTS" id="PR00080">
    <property type="entry name" value="SDRFAMILY"/>
</dbReference>
<evidence type="ECO:0000256" key="1">
    <source>
        <dbReference type="ARBA" id="ARBA00006484"/>
    </source>
</evidence>
<dbReference type="Proteomes" id="UP000235005">
    <property type="component" value="Unassembled WGS sequence"/>
</dbReference>
<dbReference type="PRINTS" id="PR00081">
    <property type="entry name" value="GDHRDH"/>
</dbReference>
<evidence type="ECO:0000313" key="3">
    <source>
        <dbReference type="EMBL" id="PLW68760.1"/>
    </source>
</evidence>
<dbReference type="InterPro" id="IPR036291">
    <property type="entry name" value="NAD(P)-bd_dom_sf"/>
</dbReference>
<dbReference type="RefSeq" id="WP_076001494.1">
    <property type="nucleotide sequence ID" value="NZ_PKUS01000011.1"/>
</dbReference>
<dbReference type="SUPFAM" id="SSF51735">
    <property type="entry name" value="NAD(P)-binding Rossmann-fold domains"/>
    <property type="match status" value="1"/>
</dbReference>
<dbReference type="FunFam" id="3.40.50.720:FF:000084">
    <property type="entry name" value="Short-chain dehydrogenase reductase"/>
    <property type="match status" value="1"/>
</dbReference>
<proteinExistence type="inferred from homology"/>
<dbReference type="EMBL" id="PKUS01000011">
    <property type="protein sequence ID" value="PLW68760.1"/>
    <property type="molecule type" value="Genomic_DNA"/>
</dbReference>
<sequence length="258" mass="26508">MSPRLDGKIALITGGGGGLGAATAHRFAEEGATVFVSDVDGDAARGVAASIVGLGGSAHARTQDVTDEKLWDSVVDGIVAECGGLHVLVNNAGVAITGNVEEASLADWRTTQAINGEGVFMGTRAAIRVMKNCGGSIINISSIEGIIGEANVPAYNYSKGGVRIFTKSAALHCAAEGYPIRVNSIHPGYISTAMVKDGIAAMAADVQAEIAERLQREIPLGSMGEPLDIANGCLFLASDESRYMTGAELVIDGGYTCH</sequence>
<keyword evidence="4" id="KW-1185">Reference proteome</keyword>
<dbReference type="AlphaFoldDB" id="A0A2N5X2S7"/>
<reference evidence="3 4" key="1">
    <citation type="submission" date="2018-01" db="EMBL/GenBank/DDBJ databases">
        <title>The draft genome sequence of Halioglobus lutimaris HF004.</title>
        <authorList>
            <person name="Du Z.-J."/>
            <person name="Shi M.-J."/>
        </authorList>
    </citation>
    <scope>NUCLEOTIDE SEQUENCE [LARGE SCALE GENOMIC DNA]</scope>
    <source>
        <strain evidence="3 4">HF004</strain>
    </source>
</reference>
<dbReference type="Pfam" id="PF13561">
    <property type="entry name" value="adh_short_C2"/>
    <property type="match status" value="1"/>
</dbReference>
<accession>A0A2N5X2S7</accession>
<dbReference type="InterPro" id="IPR002347">
    <property type="entry name" value="SDR_fam"/>
</dbReference>
<keyword evidence="2" id="KW-0560">Oxidoreductase</keyword>
<dbReference type="Gene3D" id="3.40.50.720">
    <property type="entry name" value="NAD(P)-binding Rossmann-like Domain"/>
    <property type="match status" value="1"/>
</dbReference>
<dbReference type="OrthoDB" id="9787298at2"/>
<protein>
    <submittedName>
        <fullName evidence="3">KR domain-containing protein</fullName>
    </submittedName>
</protein>
<comment type="similarity">
    <text evidence="1">Belongs to the short-chain dehydrogenases/reductases (SDR) family.</text>
</comment>